<accession>A0A9X4JTI2</accession>
<dbReference type="Pfam" id="PF13289">
    <property type="entry name" value="SIR2_2"/>
    <property type="match status" value="1"/>
</dbReference>
<evidence type="ECO:0000256" key="1">
    <source>
        <dbReference type="SAM" id="MobiDB-lite"/>
    </source>
</evidence>
<evidence type="ECO:0000313" key="3">
    <source>
        <dbReference type="Proteomes" id="UP001154312"/>
    </source>
</evidence>
<evidence type="ECO:0000313" key="2">
    <source>
        <dbReference type="EMBL" id="MDF9408814.1"/>
    </source>
</evidence>
<dbReference type="AlphaFoldDB" id="A0A9X4JTI2"/>
<dbReference type="RefSeq" id="WP_277444216.1">
    <property type="nucleotide sequence ID" value="NZ_JAKOAV010000019.1"/>
</dbReference>
<reference evidence="2" key="1">
    <citation type="submission" date="2022-02" db="EMBL/GenBank/DDBJ databases">
        <authorList>
            <person name="Leng L."/>
        </authorList>
    </citation>
    <scope>NUCLEOTIDE SEQUENCE</scope>
    <source>
        <strain evidence="2">JI</strain>
    </source>
</reference>
<sequence length="499" mass="56223">MPDIINILKVRDDHEPIYFKPIEEQKYMIDEGCPKPNWFSGEELSITDLRGRIEPWLTSLFQSEHLSLLIGSGLSTAIQVLAEKKAKQPVENSDSKECKDSEQLPTKEVHTEESSNDITSDSTEAPQNGMGIPEMDKEFAYSEMIYTAVKRDAKKNNRGAGNIEDYFRVINDLLRGLEIIGDTDNSTKLKNMKETLLNGFISNISEIEKCIAEADEDSRTKAFNNLVMFLMSFASRTGTRDRLQIFTTNYDRVIEAGAELAGLHLLDRFIGSLSPIFRSSRLDIDMHYNPPGIRGEPRYLEGVARFTKLHGSIDWVESGNDIRRIGLPFGAKEIAPYLEAPGLHGVDCTKIMIFPNASKDRETAEYPYVELFRDFSAALCRPNSTLVTYGYSFGDDHINRIIRDMLTIPSTHLVIIAYEDVLGRIIKNYEEIGRPSQISLLIGSDLADIEILTNNFLPKPSIDRATIRMSELLKQRYSANKPIQTQDNKDDSEGSASVS</sequence>
<feature type="compositionally biased region" description="Basic and acidic residues" evidence="1">
    <location>
        <begin position="85"/>
        <end position="113"/>
    </location>
</feature>
<comment type="caution">
    <text evidence="2">The sequence shown here is derived from an EMBL/GenBank/DDBJ whole genome shotgun (WGS) entry which is preliminary data.</text>
</comment>
<feature type="region of interest" description="Disordered" evidence="1">
    <location>
        <begin position="479"/>
        <end position="499"/>
    </location>
</feature>
<dbReference type="EMBL" id="JAKOAV010000019">
    <property type="protein sequence ID" value="MDF9408814.1"/>
    <property type="molecule type" value="Genomic_DNA"/>
</dbReference>
<proteinExistence type="predicted"/>
<protein>
    <submittedName>
        <fullName evidence="2">SIR2 family protein</fullName>
    </submittedName>
</protein>
<keyword evidence="3" id="KW-1185">Reference proteome</keyword>
<feature type="region of interest" description="Disordered" evidence="1">
    <location>
        <begin position="85"/>
        <end position="130"/>
    </location>
</feature>
<feature type="compositionally biased region" description="Polar residues" evidence="1">
    <location>
        <begin position="116"/>
        <end position="126"/>
    </location>
</feature>
<name>A0A9X4JTI2_9FIRM</name>
<organism evidence="2 3">
    <name type="scientific">Pelotomaculum isophthalicicum JI</name>
    <dbReference type="NCBI Taxonomy" id="947010"/>
    <lineage>
        <taxon>Bacteria</taxon>
        <taxon>Bacillati</taxon>
        <taxon>Bacillota</taxon>
        <taxon>Clostridia</taxon>
        <taxon>Eubacteriales</taxon>
        <taxon>Desulfotomaculaceae</taxon>
        <taxon>Pelotomaculum</taxon>
    </lineage>
</organism>
<gene>
    <name evidence="2" type="ORF">L7E55_10685</name>
</gene>
<dbReference type="Proteomes" id="UP001154312">
    <property type="component" value="Unassembled WGS sequence"/>
</dbReference>